<protein>
    <submittedName>
        <fullName evidence="2">Uncharacterized protein</fullName>
    </submittedName>
</protein>
<reference evidence="2 3" key="1">
    <citation type="submission" date="2018-11" db="EMBL/GenBank/DDBJ databases">
        <authorList>
            <consortium name="Pathogen Informatics"/>
        </authorList>
    </citation>
    <scope>NUCLEOTIDE SEQUENCE [LARGE SCALE GENOMIC DNA]</scope>
    <source>
        <strain evidence="2 3">Zambia</strain>
    </source>
</reference>
<dbReference type="Proteomes" id="UP000277204">
    <property type="component" value="Unassembled WGS sequence"/>
</dbReference>
<dbReference type="AlphaFoldDB" id="A0A183N8C4"/>
<organism evidence="2 3">
    <name type="scientific">Schistosoma margrebowiei</name>
    <dbReference type="NCBI Taxonomy" id="48269"/>
    <lineage>
        <taxon>Eukaryota</taxon>
        <taxon>Metazoa</taxon>
        <taxon>Spiralia</taxon>
        <taxon>Lophotrochozoa</taxon>
        <taxon>Platyhelminthes</taxon>
        <taxon>Trematoda</taxon>
        <taxon>Digenea</taxon>
        <taxon>Strigeidida</taxon>
        <taxon>Schistosomatoidea</taxon>
        <taxon>Schistosomatidae</taxon>
        <taxon>Schistosoma</taxon>
    </lineage>
</organism>
<evidence type="ECO:0000256" key="1">
    <source>
        <dbReference type="SAM" id="MobiDB-lite"/>
    </source>
</evidence>
<feature type="compositionally biased region" description="Basic and acidic residues" evidence="1">
    <location>
        <begin position="84"/>
        <end position="100"/>
    </location>
</feature>
<proteinExistence type="predicted"/>
<feature type="region of interest" description="Disordered" evidence="1">
    <location>
        <begin position="71"/>
        <end position="100"/>
    </location>
</feature>
<accession>A0A183N8C4</accession>
<sequence>MEDNWKNQFKITLNNRSQALQDLLTEEETVMEDNWKRTKAALTSTCPEILSCKKHHHKEWISLETPDKIQERNNKIATSNSQTRTEKVKAQAEHTEANNR</sequence>
<name>A0A183N8C4_9TREM</name>
<evidence type="ECO:0000313" key="3">
    <source>
        <dbReference type="Proteomes" id="UP000277204"/>
    </source>
</evidence>
<gene>
    <name evidence="2" type="ORF">SMRZ_LOCUS24549</name>
</gene>
<dbReference type="EMBL" id="UZAI01020485">
    <property type="protein sequence ID" value="VDP51729.1"/>
    <property type="molecule type" value="Genomic_DNA"/>
</dbReference>
<keyword evidence="3" id="KW-1185">Reference proteome</keyword>
<evidence type="ECO:0000313" key="2">
    <source>
        <dbReference type="EMBL" id="VDP51729.1"/>
    </source>
</evidence>